<dbReference type="EMBL" id="CABPSP010000008">
    <property type="protein sequence ID" value="VVE68089.1"/>
    <property type="molecule type" value="Genomic_DNA"/>
</dbReference>
<dbReference type="GO" id="GO:0046872">
    <property type="term" value="F:metal ion binding"/>
    <property type="evidence" value="ECO:0007669"/>
    <property type="project" value="UniProtKB-KW"/>
</dbReference>
<dbReference type="RefSeq" id="WP_150738741.1">
    <property type="nucleotide sequence ID" value="NZ_CABPSP010000008.1"/>
</dbReference>
<evidence type="ECO:0000313" key="4">
    <source>
        <dbReference type="Proteomes" id="UP000383122"/>
    </source>
</evidence>
<keyword evidence="2" id="KW-0456">Lyase</keyword>
<reference evidence="3 4" key="1">
    <citation type="submission" date="2019-08" db="EMBL/GenBank/DDBJ databases">
        <authorList>
            <person name="Peeters C."/>
        </authorList>
    </citation>
    <scope>NUCLEOTIDE SEQUENCE [LARGE SCALE GENOMIC DNA]</scope>
    <source>
        <strain evidence="3 4">LMG 31117</strain>
    </source>
</reference>
<evidence type="ECO:0000256" key="2">
    <source>
        <dbReference type="ARBA" id="ARBA00023239"/>
    </source>
</evidence>
<evidence type="ECO:0000313" key="3">
    <source>
        <dbReference type="EMBL" id="VVE68089.1"/>
    </source>
</evidence>
<keyword evidence="4" id="KW-1185">Reference proteome</keyword>
<proteinExistence type="predicted"/>
<evidence type="ECO:0000256" key="1">
    <source>
        <dbReference type="ARBA" id="ARBA00022723"/>
    </source>
</evidence>
<dbReference type="OrthoDB" id="9797895at2"/>
<dbReference type="PANTHER" id="PTHR33542">
    <property type="entry name" value="SIROHYDROCHLORIN FERROCHELATASE, CHLOROPLASTIC"/>
    <property type="match status" value="1"/>
</dbReference>
<dbReference type="Gene3D" id="3.40.50.1400">
    <property type="match status" value="1"/>
</dbReference>
<accession>A0A5E5A382</accession>
<dbReference type="AlphaFoldDB" id="A0A5E5A382"/>
<dbReference type="SUPFAM" id="SSF53800">
    <property type="entry name" value="Chelatase"/>
    <property type="match status" value="1"/>
</dbReference>
<name>A0A5E5A382_9BURK</name>
<sequence>MHGKPGVVLFAHGSRDPRWAEPFERLRDKLVAQRPDADVRLAFLELMTPNLADAVADLVSQGCQDVTVVPVFLGQGGHVRRDLPVLADACRSAHPGVTLRLSAAVGEDDAVLQALAVYCANELPHA</sequence>
<organism evidence="3 4">
    <name type="scientific">Pandoraea anapnoica</name>
    <dbReference type="NCBI Taxonomy" id="2508301"/>
    <lineage>
        <taxon>Bacteria</taxon>
        <taxon>Pseudomonadati</taxon>
        <taxon>Pseudomonadota</taxon>
        <taxon>Betaproteobacteria</taxon>
        <taxon>Burkholderiales</taxon>
        <taxon>Burkholderiaceae</taxon>
        <taxon>Pandoraea</taxon>
    </lineage>
</organism>
<keyword evidence="1" id="KW-0479">Metal-binding</keyword>
<dbReference type="PANTHER" id="PTHR33542:SF5">
    <property type="entry name" value="FERROCHELATASE CHE1"/>
    <property type="match status" value="1"/>
</dbReference>
<gene>
    <name evidence="3" type="ORF">PAN31117_02839</name>
</gene>
<dbReference type="Proteomes" id="UP000383122">
    <property type="component" value="Unassembled WGS sequence"/>
</dbReference>
<dbReference type="InterPro" id="IPR002762">
    <property type="entry name" value="CbiX-like"/>
</dbReference>
<dbReference type="Pfam" id="PF01903">
    <property type="entry name" value="CbiX"/>
    <property type="match status" value="1"/>
</dbReference>
<dbReference type="GO" id="GO:0016829">
    <property type="term" value="F:lyase activity"/>
    <property type="evidence" value="ECO:0007669"/>
    <property type="project" value="UniProtKB-KW"/>
</dbReference>
<dbReference type="InterPro" id="IPR050963">
    <property type="entry name" value="Sirohydro_Cobaltochel/CbiX"/>
</dbReference>
<dbReference type="CDD" id="cd03416">
    <property type="entry name" value="CbiX_SirB_N"/>
    <property type="match status" value="1"/>
</dbReference>
<protein>
    <submittedName>
        <fullName evidence="3">Cobalamin biosynthesis protein CbiX</fullName>
    </submittedName>
</protein>